<keyword evidence="5" id="KW-1185">Reference proteome</keyword>
<dbReference type="Pfam" id="PF02770">
    <property type="entry name" value="Acyl-CoA_dh_M"/>
    <property type="match status" value="1"/>
</dbReference>
<dbReference type="InterPro" id="IPR009100">
    <property type="entry name" value="AcylCoA_DH/oxidase_NM_dom_sf"/>
</dbReference>
<feature type="domain" description="Acyl-CoA dehydrogenase/oxidase N-terminal" evidence="3">
    <location>
        <begin position="16"/>
        <end position="125"/>
    </location>
</feature>
<proteinExistence type="predicted"/>
<evidence type="ECO:0000259" key="2">
    <source>
        <dbReference type="Pfam" id="PF02770"/>
    </source>
</evidence>
<evidence type="ECO:0000313" key="5">
    <source>
        <dbReference type="Proteomes" id="UP001500392"/>
    </source>
</evidence>
<organism evidence="4 5">
    <name type="scientific">Zhongshania borealis</name>
    <dbReference type="NCBI Taxonomy" id="889488"/>
    <lineage>
        <taxon>Bacteria</taxon>
        <taxon>Pseudomonadati</taxon>
        <taxon>Pseudomonadota</taxon>
        <taxon>Gammaproteobacteria</taxon>
        <taxon>Cellvibrionales</taxon>
        <taxon>Spongiibacteraceae</taxon>
        <taxon>Zhongshania</taxon>
    </lineage>
</organism>
<dbReference type="Gene3D" id="1.10.540.10">
    <property type="entry name" value="Acyl-CoA dehydrogenase/oxidase, N-terminal domain"/>
    <property type="match status" value="1"/>
</dbReference>
<gene>
    <name evidence="4" type="ORF">GCM10022414_30160</name>
</gene>
<evidence type="ECO:0000313" key="4">
    <source>
        <dbReference type="EMBL" id="GAA4102372.1"/>
    </source>
</evidence>
<evidence type="ECO:0000256" key="1">
    <source>
        <dbReference type="ARBA" id="ARBA00023002"/>
    </source>
</evidence>
<comment type="caution">
    <text evidence="4">The sequence shown here is derived from an EMBL/GenBank/DDBJ whole genome shotgun (WGS) entry which is preliminary data.</text>
</comment>
<feature type="domain" description="Acyl-CoA oxidase/dehydrogenase middle" evidence="2">
    <location>
        <begin position="129"/>
        <end position="224"/>
    </location>
</feature>
<dbReference type="InterPro" id="IPR052161">
    <property type="entry name" value="Mycobact_Acyl-CoA_DH"/>
</dbReference>
<dbReference type="PANTHER" id="PTHR43292">
    <property type="entry name" value="ACYL-COA DEHYDROGENASE"/>
    <property type="match status" value="1"/>
</dbReference>
<dbReference type="RefSeq" id="WP_344937621.1">
    <property type="nucleotide sequence ID" value="NZ_BAABDM010000007.1"/>
</dbReference>
<dbReference type="Gene3D" id="2.40.110.10">
    <property type="entry name" value="Butyryl-CoA Dehydrogenase, subunit A, domain 2"/>
    <property type="match status" value="1"/>
</dbReference>
<keyword evidence="1" id="KW-0560">Oxidoreductase</keyword>
<sequence>MTNYDFSPFELPHHVRQLRSEVRAFLKEALVGYTPVQRAHTWTGFDSEFSRKLGQQGWIGMTWPKKYGGHERSALERYVVVEELLAAGAPVAAHWIADRQSGPQILRFGTETARQRFIPAVAKGELYFCIGMSEPNSGSDLASISTHATRTDGGWLINGSKVWTTIVQHAHVMITLVRTGKDENNRHAGLSQFLIDLKSPGVTRNGITDHTGEVHFGEVFLDNVFVSDDMLLGQLGDGWAQVNAELALERSGPERYLSSYQLYEKFLGAIQEKPSELELNLAGNIAAELWTLRQMSLSVTGKLANDKSAILEATIVKDLGACFEQQLPHNIQAALNTENNSPASQSTAEVLSYLLKASPSFSLRGGTREILRGIISKGLGLR</sequence>
<dbReference type="InterPro" id="IPR013786">
    <property type="entry name" value="AcylCoA_DH/ox_N"/>
</dbReference>
<dbReference type="PANTHER" id="PTHR43292:SF4">
    <property type="entry name" value="ACYL-COA DEHYDROGENASE FADE34"/>
    <property type="match status" value="1"/>
</dbReference>
<dbReference type="SUPFAM" id="SSF56645">
    <property type="entry name" value="Acyl-CoA dehydrogenase NM domain-like"/>
    <property type="match status" value="1"/>
</dbReference>
<protein>
    <submittedName>
        <fullName evidence="4">Acyl-CoA dehydrogenase family protein</fullName>
    </submittedName>
</protein>
<dbReference type="InterPro" id="IPR006089">
    <property type="entry name" value="Acyl-CoA_DH_CS"/>
</dbReference>
<evidence type="ECO:0000259" key="3">
    <source>
        <dbReference type="Pfam" id="PF02771"/>
    </source>
</evidence>
<dbReference type="Proteomes" id="UP001500392">
    <property type="component" value="Unassembled WGS sequence"/>
</dbReference>
<dbReference type="InterPro" id="IPR037069">
    <property type="entry name" value="AcylCoA_DH/ox_N_sf"/>
</dbReference>
<accession>A0ABP7X1N7</accession>
<reference evidence="5" key="1">
    <citation type="journal article" date="2019" name="Int. J. Syst. Evol. Microbiol.">
        <title>The Global Catalogue of Microorganisms (GCM) 10K type strain sequencing project: providing services to taxonomists for standard genome sequencing and annotation.</title>
        <authorList>
            <consortium name="The Broad Institute Genomics Platform"/>
            <consortium name="The Broad Institute Genome Sequencing Center for Infectious Disease"/>
            <person name="Wu L."/>
            <person name="Ma J."/>
        </authorList>
    </citation>
    <scope>NUCLEOTIDE SEQUENCE [LARGE SCALE GENOMIC DNA]</scope>
    <source>
        <strain evidence="5">JCM 17304</strain>
    </source>
</reference>
<dbReference type="InterPro" id="IPR046373">
    <property type="entry name" value="Acyl-CoA_Oxase/DH_mid-dom_sf"/>
</dbReference>
<name>A0ABP7X1N7_9GAMM</name>
<dbReference type="Pfam" id="PF02771">
    <property type="entry name" value="Acyl-CoA_dh_N"/>
    <property type="match status" value="1"/>
</dbReference>
<dbReference type="PROSITE" id="PS00072">
    <property type="entry name" value="ACYL_COA_DH_1"/>
    <property type="match status" value="1"/>
</dbReference>
<dbReference type="InterPro" id="IPR006091">
    <property type="entry name" value="Acyl-CoA_Oxase/DH_mid-dom"/>
</dbReference>
<dbReference type="EMBL" id="BAABDM010000007">
    <property type="protein sequence ID" value="GAA4102372.1"/>
    <property type="molecule type" value="Genomic_DNA"/>
</dbReference>